<reference evidence="3 4" key="1">
    <citation type="submission" date="2020-08" db="EMBL/GenBank/DDBJ databases">
        <authorList>
            <person name="Koutsovoulos G."/>
            <person name="Danchin GJ E."/>
        </authorList>
    </citation>
    <scope>NUCLEOTIDE SEQUENCE [LARGE SCALE GENOMIC DNA]</scope>
</reference>
<gene>
    <name evidence="3" type="ORF">MENT_LOCUS8847</name>
</gene>
<dbReference type="OrthoDB" id="5825340at2759"/>
<accession>A0A6V7U7S8</accession>
<comment type="caution">
    <text evidence="3">The sequence shown here is derived from an EMBL/GenBank/DDBJ whole genome shotgun (WGS) entry which is preliminary data.</text>
</comment>
<evidence type="ECO:0000313" key="3">
    <source>
        <dbReference type="EMBL" id="CAD2147085.1"/>
    </source>
</evidence>
<feature type="compositionally biased region" description="Basic and acidic residues" evidence="1">
    <location>
        <begin position="8"/>
        <end position="24"/>
    </location>
</feature>
<keyword evidence="2" id="KW-0472">Membrane</keyword>
<evidence type="ECO:0000256" key="1">
    <source>
        <dbReference type="SAM" id="MobiDB-lite"/>
    </source>
</evidence>
<organism evidence="3 4">
    <name type="scientific">Meloidogyne enterolobii</name>
    <name type="common">Root-knot nematode worm</name>
    <name type="synonym">Meloidogyne mayaguensis</name>
    <dbReference type="NCBI Taxonomy" id="390850"/>
    <lineage>
        <taxon>Eukaryota</taxon>
        <taxon>Metazoa</taxon>
        <taxon>Ecdysozoa</taxon>
        <taxon>Nematoda</taxon>
        <taxon>Chromadorea</taxon>
        <taxon>Rhabditida</taxon>
        <taxon>Tylenchina</taxon>
        <taxon>Tylenchomorpha</taxon>
        <taxon>Tylenchoidea</taxon>
        <taxon>Meloidogynidae</taxon>
        <taxon>Meloidogyninae</taxon>
        <taxon>Meloidogyne</taxon>
    </lineage>
</organism>
<name>A0A6V7U7S8_MELEN</name>
<dbReference type="EMBL" id="CAJEWN010000038">
    <property type="protein sequence ID" value="CAD2147085.1"/>
    <property type="molecule type" value="Genomic_DNA"/>
</dbReference>
<dbReference type="Proteomes" id="UP000580250">
    <property type="component" value="Unassembled WGS sequence"/>
</dbReference>
<proteinExistence type="predicted"/>
<sequence length="256" mass="29119">MTQNTKNNEQRNQLRETQNKEQRHSSQQHFIQQTNNFRVQQQQQHQRQTRLFPNILSNTFFVKFQLISFFLIYSISPSFSFIIPHTKHDLLIYNSGSESDSSSALYNDIVASLEDDNSNSLKLHGTDLLVLHSSLKHVRKLGDCVEITDRNATLLKSISRASDTLVDLKDQHFNIHYCANLENDGQQQCGEKSVCGTIYRWKKAMVRLTSSSLSAVTGEDLPEIFLQEQVLVPSGCSCLINAANTKFAKIPVIIES</sequence>
<feature type="transmembrane region" description="Helical" evidence="2">
    <location>
        <begin position="55"/>
        <end position="75"/>
    </location>
</feature>
<evidence type="ECO:0000256" key="2">
    <source>
        <dbReference type="SAM" id="Phobius"/>
    </source>
</evidence>
<evidence type="ECO:0000313" key="4">
    <source>
        <dbReference type="Proteomes" id="UP000580250"/>
    </source>
</evidence>
<dbReference type="AlphaFoldDB" id="A0A6V7U7S8"/>
<feature type="region of interest" description="Disordered" evidence="1">
    <location>
        <begin position="1"/>
        <end position="29"/>
    </location>
</feature>
<keyword evidence="2" id="KW-0812">Transmembrane</keyword>
<keyword evidence="2" id="KW-1133">Transmembrane helix</keyword>
<protein>
    <submittedName>
        <fullName evidence="3">Uncharacterized protein</fullName>
    </submittedName>
</protein>